<dbReference type="EMBL" id="GGEC01069559">
    <property type="protein sequence ID" value="MBX50043.1"/>
    <property type="molecule type" value="Transcribed_RNA"/>
</dbReference>
<dbReference type="AlphaFoldDB" id="A0A2P2P5W5"/>
<reference evidence="1" key="1">
    <citation type="submission" date="2018-02" db="EMBL/GenBank/DDBJ databases">
        <title>Rhizophora mucronata_Transcriptome.</title>
        <authorList>
            <person name="Meera S.P."/>
            <person name="Sreeshan A."/>
            <person name="Augustine A."/>
        </authorList>
    </citation>
    <scope>NUCLEOTIDE SEQUENCE</scope>
    <source>
        <tissue evidence="1">Leaf</tissue>
    </source>
</reference>
<sequence length="74" mass="8117">MGSCNFLESLVATSCILVMAMKETVFPPFRMPSQSLGLNIGDKLHLHIPKRTNNSISGGTQCVFSVWFLVKLSS</sequence>
<evidence type="ECO:0000313" key="1">
    <source>
        <dbReference type="EMBL" id="MBX50043.1"/>
    </source>
</evidence>
<accession>A0A2P2P5W5</accession>
<name>A0A2P2P5W5_RHIMU</name>
<organism evidence="1">
    <name type="scientific">Rhizophora mucronata</name>
    <name type="common">Asiatic mangrove</name>
    <dbReference type="NCBI Taxonomy" id="61149"/>
    <lineage>
        <taxon>Eukaryota</taxon>
        <taxon>Viridiplantae</taxon>
        <taxon>Streptophyta</taxon>
        <taxon>Embryophyta</taxon>
        <taxon>Tracheophyta</taxon>
        <taxon>Spermatophyta</taxon>
        <taxon>Magnoliopsida</taxon>
        <taxon>eudicotyledons</taxon>
        <taxon>Gunneridae</taxon>
        <taxon>Pentapetalae</taxon>
        <taxon>rosids</taxon>
        <taxon>fabids</taxon>
        <taxon>Malpighiales</taxon>
        <taxon>Rhizophoraceae</taxon>
        <taxon>Rhizophora</taxon>
    </lineage>
</organism>
<protein>
    <submittedName>
        <fullName evidence="1">Uncharacterized protein</fullName>
    </submittedName>
</protein>
<proteinExistence type="predicted"/>